<dbReference type="STRING" id="237018.SAMN04489723_11478"/>
<dbReference type="AlphaFoldDB" id="A0A1I1BLP5"/>
<organism evidence="1 2">
    <name type="scientific">Algoriphagus aquimarinus</name>
    <dbReference type="NCBI Taxonomy" id="237018"/>
    <lineage>
        <taxon>Bacteria</taxon>
        <taxon>Pseudomonadati</taxon>
        <taxon>Bacteroidota</taxon>
        <taxon>Cytophagia</taxon>
        <taxon>Cytophagales</taxon>
        <taxon>Cyclobacteriaceae</taxon>
        <taxon>Algoriphagus</taxon>
    </lineage>
</organism>
<name>A0A1I1BLP5_9BACT</name>
<dbReference type="EMBL" id="FOKK01000014">
    <property type="protein sequence ID" value="SFB50536.1"/>
    <property type="molecule type" value="Genomic_DNA"/>
</dbReference>
<evidence type="ECO:0000313" key="1">
    <source>
        <dbReference type="EMBL" id="SFB50536.1"/>
    </source>
</evidence>
<evidence type="ECO:0000313" key="2">
    <source>
        <dbReference type="Proteomes" id="UP000198790"/>
    </source>
</evidence>
<sequence>MYNWAELCSELKELEKRVDTKMNRIISVSANPFPYDRLKKGKEIMTLSMALRMFIDQDLEKDATVVLYMLQEKGVKLKSVR</sequence>
<accession>A0A1I1BLP5</accession>
<dbReference type="OrthoDB" id="839402at2"/>
<protein>
    <submittedName>
        <fullName evidence="1">Uncharacterized protein</fullName>
    </submittedName>
</protein>
<proteinExistence type="predicted"/>
<dbReference type="Proteomes" id="UP000198790">
    <property type="component" value="Unassembled WGS sequence"/>
</dbReference>
<keyword evidence="2" id="KW-1185">Reference proteome</keyword>
<gene>
    <name evidence="1" type="ORF">SAMN04489723_11478</name>
</gene>
<dbReference type="RefSeq" id="WP_092899466.1">
    <property type="nucleotide sequence ID" value="NZ_FOKK01000014.1"/>
</dbReference>
<reference evidence="1 2" key="1">
    <citation type="submission" date="2016-10" db="EMBL/GenBank/DDBJ databases">
        <authorList>
            <person name="de Groot N.N."/>
        </authorList>
    </citation>
    <scope>NUCLEOTIDE SEQUENCE [LARGE SCALE GENOMIC DNA]</scope>
    <source>
        <strain evidence="1 2">DSM 23399</strain>
    </source>
</reference>